<organism evidence="1 2">
    <name type="scientific">Dermatophagoides farinae</name>
    <name type="common">American house dust mite</name>
    <dbReference type="NCBI Taxonomy" id="6954"/>
    <lineage>
        <taxon>Eukaryota</taxon>
        <taxon>Metazoa</taxon>
        <taxon>Ecdysozoa</taxon>
        <taxon>Arthropoda</taxon>
        <taxon>Chelicerata</taxon>
        <taxon>Arachnida</taxon>
        <taxon>Acari</taxon>
        <taxon>Acariformes</taxon>
        <taxon>Sarcoptiformes</taxon>
        <taxon>Astigmata</taxon>
        <taxon>Psoroptidia</taxon>
        <taxon>Analgoidea</taxon>
        <taxon>Pyroglyphidae</taxon>
        <taxon>Dermatophagoidinae</taxon>
        <taxon>Dermatophagoides</taxon>
    </lineage>
</organism>
<reference evidence="1" key="2">
    <citation type="journal article" date="2022" name="Res Sq">
        <title>Comparative Genomics Reveals Insights into the Divergent Evolution of Astigmatic Mites and Household Pest Adaptations.</title>
        <authorList>
            <person name="Xiong Q."/>
            <person name="Wan A.T.-Y."/>
            <person name="Liu X.-Y."/>
            <person name="Fung C.S.-H."/>
            <person name="Xiao X."/>
            <person name="Malainual N."/>
            <person name="Hou J."/>
            <person name="Wang L."/>
            <person name="Wang M."/>
            <person name="Yang K."/>
            <person name="Cui Y."/>
            <person name="Leung E."/>
            <person name="Nong W."/>
            <person name="Shin S.-K."/>
            <person name="Au S."/>
            <person name="Jeong K.Y."/>
            <person name="Chew F.T."/>
            <person name="Hui J."/>
            <person name="Leung T.F."/>
            <person name="Tungtrongchitr A."/>
            <person name="Zhong N."/>
            <person name="Liu Z."/>
            <person name="Tsui S."/>
        </authorList>
    </citation>
    <scope>NUCLEOTIDE SEQUENCE</scope>
    <source>
        <strain evidence="1">Derf</strain>
        <tissue evidence="1">Whole organism</tissue>
    </source>
</reference>
<sequence>MFHFSWNETKIKSDEISSTKNKQQTTICLSLTLIRPSIKLKMNAKEKRSNLMKIRMEHSYVFR</sequence>
<keyword evidence="2" id="KW-1185">Reference proteome</keyword>
<accession>A0A922HP14</accession>
<dbReference type="AlphaFoldDB" id="A0A922HP14"/>
<reference evidence="1" key="1">
    <citation type="submission" date="2013-05" db="EMBL/GenBank/DDBJ databases">
        <authorList>
            <person name="Yim A.K.Y."/>
            <person name="Chan T.F."/>
            <person name="Ji K.M."/>
            <person name="Liu X.Y."/>
            <person name="Zhou J.W."/>
            <person name="Li R.Q."/>
            <person name="Yang K.Y."/>
            <person name="Li J."/>
            <person name="Li M."/>
            <person name="Law P.T.W."/>
            <person name="Wu Y.L."/>
            <person name="Cai Z.L."/>
            <person name="Qin H."/>
            <person name="Bao Y."/>
            <person name="Leung R.K.K."/>
            <person name="Ng P.K.S."/>
            <person name="Zou J."/>
            <person name="Zhong X.J."/>
            <person name="Ran P.X."/>
            <person name="Zhong N.S."/>
            <person name="Liu Z.G."/>
            <person name="Tsui S.K.W."/>
        </authorList>
    </citation>
    <scope>NUCLEOTIDE SEQUENCE</scope>
    <source>
        <strain evidence="1">Derf</strain>
        <tissue evidence="1">Whole organism</tissue>
    </source>
</reference>
<proteinExistence type="predicted"/>
<name>A0A922HP14_DERFA</name>
<dbReference type="Proteomes" id="UP000790347">
    <property type="component" value="Unassembled WGS sequence"/>
</dbReference>
<comment type="caution">
    <text evidence="1">The sequence shown here is derived from an EMBL/GenBank/DDBJ whole genome shotgun (WGS) entry which is preliminary data.</text>
</comment>
<evidence type="ECO:0000313" key="2">
    <source>
        <dbReference type="Proteomes" id="UP000790347"/>
    </source>
</evidence>
<protein>
    <submittedName>
        <fullName evidence="1">Uncharacterized protein</fullName>
    </submittedName>
</protein>
<evidence type="ECO:0000313" key="1">
    <source>
        <dbReference type="EMBL" id="KAH9494303.1"/>
    </source>
</evidence>
<gene>
    <name evidence="1" type="ORF">DERF_014999</name>
</gene>
<dbReference type="EMBL" id="ASGP02000008">
    <property type="protein sequence ID" value="KAH9494303.1"/>
    <property type="molecule type" value="Genomic_DNA"/>
</dbReference>